<sequence length="110" mass="12039">MFKPISTILVALAILIALTGQAMAVATMPCEMALTNHQSMVSMDHEQMQGAMDCCDTQCTCPASACLTVVYLDTMHLLAFEYHLAEPRQTFLSQSPHAVTTSLYRPPIFA</sequence>
<dbReference type="RefSeq" id="WP_171627028.1">
    <property type="nucleotide sequence ID" value="NZ_JABBPG010000007.1"/>
</dbReference>
<dbReference type="EMBL" id="JABBPG010000007">
    <property type="protein sequence ID" value="NOU51971.1"/>
    <property type="molecule type" value="Genomic_DNA"/>
</dbReference>
<keyword evidence="3" id="KW-1185">Reference proteome</keyword>
<comment type="caution">
    <text evidence="2">The sequence shown here is derived from an EMBL/GenBank/DDBJ whole genome shotgun (WGS) entry which is preliminary data.</text>
</comment>
<accession>A0A849VJT2</accession>
<organism evidence="2 3">
    <name type="scientific">Pseudoalteromonas caenipelagi</name>
    <dbReference type="NCBI Taxonomy" id="2726988"/>
    <lineage>
        <taxon>Bacteria</taxon>
        <taxon>Pseudomonadati</taxon>
        <taxon>Pseudomonadota</taxon>
        <taxon>Gammaproteobacteria</taxon>
        <taxon>Alteromonadales</taxon>
        <taxon>Pseudoalteromonadaceae</taxon>
        <taxon>Pseudoalteromonas</taxon>
    </lineage>
</organism>
<gene>
    <name evidence="2" type="ORF">HG263_15670</name>
</gene>
<dbReference type="Proteomes" id="UP000586305">
    <property type="component" value="Unassembled WGS sequence"/>
</dbReference>
<evidence type="ECO:0000313" key="2">
    <source>
        <dbReference type="EMBL" id="NOU51971.1"/>
    </source>
</evidence>
<evidence type="ECO:0000313" key="3">
    <source>
        <dbReference type="Proteomes" id="UP000586305"/>
    </source>
</evidence>
<reference evidence="2 3" key="1">
    <citation type="submission" date="2020-04" db="EMBL/GenBank/DDBJ databases">
        <title>Pseudoalteromonas caenipelagi sp. nov., isolated from a tidal flat.</title>
        <authorList>
            <person name="Park S."/>
            <person name="Yoon J.-H."/>
        </authorList>
    </citation>
    <scope>NUCLEOTIDE SEQUENCE [LARGE SCALE GENOMIC DNA]</scope>
    <source>
        <strain evidence="2 3">JBTF-M23</strain>
    </source>
</reference>
<evidence type="ECO:0008006" key="4">
    <source>
        <dbReference type="Google" id="ProtNLM"/>
    </source>
</evidence>
<proteinExistence type="predicted"/>
<keyword evidence="1" id="KW-0732">Signal</keyword>
<feature type="signal peptide" evidence="1">
    <location>
        <begin position="1"/>
        <end position="24"/>
    </location>
</feature>
<evidence type="ECO:0000256" key="1">
    <source>
        <dbReference type="SAM" id="SignalP"/>
    </source>
</evidence>
<dbReference type="AlphaFoldDB" id="A0A849VJT2"/>
<name>A0A849VJT2_9GAMM</name>
<feature type="chain" id="PRO_5032497376" description="DUF2946 family protein" evidence="1">
    <location>
        <begin position="25"/>
        <end position="110"/>
    </location>
</feature>
<protein>
    <recommendedName>
        <fullName evidence="4">DUF2946 family protein</fullName>
    </recommendedName>
</protein>